<dbReference type="EMBL" id="AWSU01000078">
    <property type="protein sequence ID" value="ERI79318.1"/>
    <property type="molecule type" value="Genomic_DNA"/>
</dbReference>
<organism evidence="4 5">
    <name type="scientific">[Clostridium] symbiosum ATCC 14940</name>
    <dbReference type="NCBI Taxonomy" id="411472"/>
    <lineage>
        <taxon>Bacteria</taxon>
        <taxon>Bacillati</taxon>
        <taxon>Bacillota</taxon>
        <taxon>Clostridia</taxon>
        <taxon>Lachnospirales</taxon>
        <taxon>Lachnospiraceae</taxon>
        <taxon>Otoolea</taxon>
    </lineage>
</organism>
<evidence type="ECO:0000256" key="3">
    <source>
        <dbReference type="ARBA" id="ARBA00022729"/>
    </source>
</evidence>
<dbReference type="CDD" id="cd14748">
    <property type="entry name" value="PBP2_UgpB"/>
    <property type="match status" value="1"/>
</dbReference>
<accession>A0ABC9U1T8</accession>
<name>A0ABC9U1T8_CLOSY</name>
<evidence type="ECO:0000256" key="2">
    <source>
        <dbReference type="ARBA" id="ARBA00022448"/>
    </source>
</evidence>
<keyword evidence="3" id="KW-0732">Signal</keyword>
<dbReference type="Pfam" id="PF13416">
    <property type="entry name" value="SBP_bac_8"/>
    <property type="match status" value="1"/>
</dbReference>
<dbReference type="PANTHER" id="PTHR30061:SF50">
    <property type="entry name" value="MALTOSE_MALTODEXTRIN-BINDING PERIPLASMIC PROTEIN"/>
    <property type="match status" value="1"/>
</dbReference>
<dbReference type="PANTHER" id="PTHR30061">
    <property type="entry name" value="MALTOSE-BINDING PERIPLASMIC PROTEIN"/>
    <property type="match status" value="1"/>
</dbReference>
<evidence type="ECO:0000313" key="4">
    <source>
        <dbReference type="EMBL" id="ERI79318.1"/>
    </source>
</evidence>
<proteinExistence type="inferred from homology"/>
<dbReference type="Gene3D" id="3.40.190.10">
    <property type="entry name" value="Periplasmic binding protein-like II"/>
    <property type="match status" value="2"/>
</dbReference>
<dbReference type="AlphaFoldDB" id="A0ABC9U1T8"/>
<dbReference type="SUPFAM" id="SSF53850">
    <property type="entry name" value="Periplasmic binding protein-like II"/>
    <property type="match status" value="1"/>
</dbReference>
<sequence length="460" mass="50846">MGNIKSIKTQTIMRRQKENIDMKKRTTTCILAAMMALSACLSGCSTGTSGSASASSGTQGTSSGESSDIIQLTYWYSWQDKIAENNVERIQEFNETVGKENGIQVTAEYQGTYDDLHSKLKSAFVANEEPDVCVMEIASIKPFADGGIIQPIQEMVAQEDVDDFYPGLMENCYVDGVLYGVPYLRSTPVLYYNKTLFEKAGLASEKGPSDWKELASMSKQLADIGVSGYGFVSDIWIYEAFLRCNSGDTVNEDWTRAVFNSQQGVEMTQFLRDGLRENNFKYYSGNNASDAIKTDEVNQKVAMWVASTANLSNNLQLASDNGYEIGTAFIPKNTQNKVPTGGCNLVMTSRLEGKKKEAAAMLINFMSSKDSAVKNHIKTGYLPTRKSISSDERLVELYEKTPQYKVALDQLQYGSGRPMAQAYTEMTKTYQEGMDKIMTTDTDIQEALDECAAACDSLLK</sequence>
<keyword evidence="2" id="KW-0813">Transport</keyword>
<evidence type="ECO:0000313" key="5">
    <source>
        <dbReference type="Proteomes" id="UP000016491"/>
    </source>
</evidence>
<protein>
    <submittedName>
        <fullName evidence="4">ABC transporter, solute-binding protein</fullName>
    </submittedName>
</protein>
<gene>
    <name evidence="4" type="ORF">CLOSYM_00970</name>
</gene>
<comment type="similarity">
    <text evidence="1">Belongs to the bacterial solute-binding protein 1 family.</text>
</comment>
<reference evidence="4 5" key="1">
    <citation type="submission" date="2013-07" db="EMBL/GenBank/DDBJ databases">
        <authorList>
            <person name="Weinstock G."/>
            <person name="Sodergren E."/>
            <person name="Wylie T."/>
            <person name="Fulton L."/>
            <person name="Fulton R."/>
            <person name="Fronick C."/>
            <person name="O'Laughlin M."/>
            <person name="Godfrey J."/>
            <person name="Miner T."/>
            <person name="Herter B."/>
            <person name="Appelbaum E."/>
            <person name="Cordes M."/>
            <person name="Lek S."/>
            <person name="Wollam A."/>
            <person name="Pepin K.H."/>
            <person name="Palsikar V.B."/>
            <person name="Mitreva M."/>
            <person name="Wilson R.K."/>
        </authorList>
    </citation>
    <scope>NUCLEOTIDE SEQUENCE [LARGE SCALE GENOMIC DNA]</scope>
    <source>
        <strain evidence="4 5">ATCC 14940</strain>
    </source>
</reference>
<comment type="caution">
    <text evidence="4">The sequence shown here is derived from an EMBL/GenBank/DDBJ whole genome shotgun (WGS) entry which is preliminary data.</text>
</comment>
<dbReference type="Proteomes" id="UP000016491">
    <property type="component" value="Unassembled WGS sequence"/>
</dbReference>
<dbReference type="InterPro" id="IPR006059">
    <property type="entry name" value="SBP"/>
</dbReference>
<evidence type="ECO:0000256" key="1">
    <source>
        <dbReference type="ARBA" id="ARBA00008520"/>
    </source>
</evidence>